<dbReference type="Pfam" id="PF00651">
    <property type="entry name" value="BTB"/>
    <property type="match status" value="1"/>
</dbReference>
<organism evidence="3 4">
    <name type="scientific">Claviceps arundinis</name>
    <dbReference type="NCBI Taxonomy" id="1623583"/>
    <lineage>
        <taxon>Eukaryota</taxon>
        <taxon>Fungi</taxon>
        <taxon>Dikarya</taxon>
        <taxon>Ascomycota</taxon>
        <taxon>Pezizomycotina</taxon>
        <taxon>Sordariomycetes</taxon>
        <taxon>Hypocreomycetidae</taxon>
        <taxon>Hypocreales</taxon>
        <taxon>Clavicipitaceae</taxon>
        <taxon>Claviceps</taxon>
    </lineage>
</organism>
<dbReference type="PROSITE" id="PS50097">
    <property type="entry name" value="BTB"/>
    <property type="match status" value="1"/>
</dbReference>
<gene>
    <name evidence="3" type="ORF">E4U56_002711</name>
</gene>
<name>A0A9P7SPA8_9HYPO</name>
<evidence type="ECO:0000256" key="1">
    <source>
        <dbReference type="SAM" id="Phobius"/>
    </source>
</evidence>
<dbReference type="Proteomes" id="UP000784919">
    <property type="component" value="Unassembled WGS sequence"/>
</dbReference>
<evidence type="ECO:0000313" key="4">
    <source>
        <dbReference type="Proteomes" id="UP000784919"/>
    </source>
</evidence>
<evidence type="ECO:0000259" key="2">
    <source>
        <dbReference type="PROSITE" id="PS50097"/>
    </source>
</evidence>
<protein>
    <recommendedName>
        <fullName evidence="2">BTB domain-containing protein</fullName>
    </recommendedName>
</protein>
<proteinExistence type="predicted"/>
<reference evidence="3" key="1">
    <citation type="journal article" date="2020" name="bioRxiv">
        <title>Whole genome comparisons of ergot fungi reveals the divergence and evolution of species within the genus Claviceps are the result of varying mechanisms driving genome evolution and host range expansion.</title>
        <authorList>
            <person name="Wyka S.A."/>
            <person name="Mondo S.J."/>
            <person name="Liu M."/>
            <person name="Dettman J."/>
            <person name="Nalam V."/>
            <person name="Broders K.D."/>
        </authorList>
    </citation>
    <scope>NUCLEOTIDE SEQUENCE</scope>
    <source>
        <strain evidence="3">CCC 1102</strain>
    </source>
</reference>
<feature type="transmembrane region" description="Helical" evidence="1">
    <location>
        <begin position="268"/>
        <end position="287"/>
    </location>
</feature>
<keyword evidence="1" id="KW-0472">Membrane</keyword>
<dbReference type="Gene3D" id="3.30.710.10">
    <property type="entry name" value="Potassium Channel Kv1.1, Chain A"/>
    <property type="match status" value="1"/>
</dbReference>
<dbReference type="SUPFAM" id="SSF54695">
    <property type="entry name" value="POZ domain"/>
    <property type="match status" value="1"/>
</dbReference>
<dbReference type="PANTHER" id="PTHR47843">
    <property type="entry name" value="BTB DOMAIN-CONTAINING PROTEIN-RELATED"/>
    <property type="match status" value="1"/>
</dbReference>
<keyword evidence="1" id="KW-1133">Transmembrane helix</keyword>
<keyword evidence="1" id="KW-0812">Transmembrane</keyword>
<dbReference type="OrthoDB" id="6359816at2759"/>
<evidence type="ECO:0000313" key="3">
    <source>
        <dbReference type="EMBL" id="KAG5963534.1"/>
    </source>
</evidence>
<feature type="domain" description="BTB" evidence="2">
    <location>
        <begin position="86"/>
        <end position="153"/>
    </location>
</feature>
<comment type="caution">
    <text evidence="3">The sequence shown here is derived from an EMBL/GenBank/DDBJ whole genome shotgun (WGS) entry which is preliminary data.</text>
</comment>
<dbReference type="AlphaFoldDB" id="A0A9P7SPA8"/>
<accession>A0A9P7SPA8</accession>
<dbReference type="InterPro" id="IPR011333">
    <property type="entry name" value="SKP1/BTB/POZ_sf"/>
</dbReference>
<dbReference type="EMBL" id="SRPS01000191">
    <property type="protein sequence ID" value="KAG5963534.1"/>
    <property type="molecule type" value="Genomic_DNA"/>
</dbReference>
<dbReference type="PANTHER" id="PTHR47843:SF5">
    <property type="entry name" value="BTB_POZ DOMAIN PROTEIN"/>
    <property type="match status" value="1"/>
</dbReference>
<dbReference type="SMART" id="SM00225">
    <property type="entry name" value="BTB"/>
    <property type="match status" value="1"/>
</dbReference>
<dbReference type="CDD" id="cd18186">
    <property type="entry name" value="BTB_POZ_ZBTB_KLHL-like"/>
    <property type="match status" value="1"/>
</dbReference>
<dbReference type="InterPro" id="IPR000210">
    <property type="entry name" value="BTB/POZ_dom"/>
</dbReference>
<sequence length="290" mass="33560">MDTAFAPAGRWQESVARREMLLSVDQSPLPLFFLHSVFLIQGPDIQCCDNSQSLKFEIMKGRRRTQKHRENLARKVAKDRDDRAFCDLEIVCGERRFPAHRNVVCLYSSVIRAACLGPWKEAALGVFEIKETSHVLVRRMLDYIYTGDYDRFDASTLAQKDHFSPQEVAKFDTADHITLHSKMMELGDMYMIEGLSKLTSEKLAGYLEHRTTRDILVTIIPKLYALELESHSFHKIREIVTDCVRRKLTREPWGDDIKELLRNTMIHLPEFVCGLLISMIEALVLFVQRV</sequence>